<evidence type="ECO:0000313" key="8">
    <source>
        <dbReference type="EMBL" id="GGG00600.1"/>
    </source>
</evidence>
<dbReference type="SUPFAM" id="SSF56112">
    <property type="entry name" value="Protein kinase-like (PK-like)"/>
    <property type="match status" value="1"/>
</dbReference>
<dbReference type="InterPro" id="IPR008271">
    <property type="entry name" value="Ser/Thr_kinase_AS"/>
</dbReference>
<dbReference type="PROSITE" id="PS50005">
    <property type="entry name" value="TPR"/>
    <property type="match status" value="2"/>
</dbReference>
<dbReference type="SMART" id="SM00028">
    <property type="entry name" value="TPR"/>
    <property type="match status" value="5"/>
</dbReference>
<dbReference type="Pfam" id="PF00069">
    <property type="entry name" value="Pkinase"/>
    <property type="match status" value="1"/>
</dbReference>
<dbReference type="CDD" id="cd14014">
    <property type="entry name" value="STKc_PknB_like"/>
    <property type="match status" value="1"/>
</dbReference>
<proteinExistence type="predicted"/>
<protein>
    <recommendedName>
        <fullName evidence="7">Protein kinase domain-containing protein</fullName>
    </recommendedName>
</protein>
<keyword evidence="6" id="KW-0812">Transmembrane</keyword>
<dbReference type="InterPro" id="IPR019734">
    <property type="entry name" value="TPR_rpt"/>
</dbReference>
<dbReference type="PROSITE" id="PS00108">
    <property type="entry name" value="PROTEIN_KINASE_ST"/>
    <property type="match status" value="1"/>
</dbReference>
<dbReference type="Pfam" id="PF13432">
    <property type="entry name" value="TPR_16"/>
    <property type="match status" value="1"/>
</dbReference>
<feature type="transmembrane region" description="Helical" evidence="6">
    <location>
        <begin position="370"/>
        <end position="393"/>
    </location>
</feature>
<name>A0A917CZ51_9GAMM</name>
<evidence type="ECO:0000256" key="1">
    <source>
        <dbReference type="ARBA" id="ARBA00022679"/>
    </source>
</evidence>
<feature type="repeat" description="TPR" evidence="5">
    <location>
        <begin position="692"/>
        <end position="725"/>
    </location>
</feature>
<keyword evidence="4" id="KW-0067">ATP-binding</keyword>
<reference evidence="8" key="1">
    <citation type="journal article" date="2014" name="Int. J. Syst. Evol. Microbiol.">
        <title>Complete genome sequence of Corynebacterium casei LMG S-19264T (=DSM 44701T), isolated from a smear-ripened cheese.</title>
        <authorList>
            <consortium name="US DOE Joint Genome Institute (JGI-PGF)"/>
            <person name="Walter F."/>
            <person name="Albersmeier A."/>
            <person name="Kalinowski J."/>
            <person name="Ruckert C."/>
        </authorList>
    </citation>
    <scope>NUCLEOTIDE SEQUENCE</scope>
    <source>
        <strain evidence="8">CGMCC 1.12181</strain>
    </source>
</reference>
<dbReference type="Pfam" id="PF13424">
    <property type="entry name" value="TPR_12"/>
    <property type="match status" value="3"/>
</dbReference>
<keyword evidence="6" id="KW-1133">Transmembrane helix</keyword>
<dbReference type="Gene3D" id="3.30.200.20">
    <property type="entry name" value="Phosphorylase Kinase, domain 1"/>
    <property type="match status" value="1"/>
</dbReference>
<dbReference type="AlphaFoldDB" id="A0A917CZ51"/>
<evidence type="ECO:0000256" key="3">
    <source>
        <dbReference type="ARBA" id="ARBA00022777"/>
    </source>
</evidence>
<dbReference type="GO" id="GO:0004674">
    <property type="term" value="F:protein serine/threonine kinase activity"/>
    <property type="evidence" value="ECO:0007669"/>
    <property type="project" value="TreeGrafter"/>
</dbReference>
<keyword evidence="2" id="KW-0547">Nucleotide-binding</keyword>
<evidence type="ECO:0000259" key="7">
    <source>
        <dbReference type="PROSITE" id="PS50011"/>
    </source>
</evidence>
<dbReference type="PANTHER" id="PTHR43289:SF6">
    <property type="entry name" value="SERINE_THREONINE-PROTEIN KINASE NEKL-3"/>
    <property type="match status" value="1"/>
</dbReference>
<accession>A0A917CZ51</accession>
<comment type="caution">
    <text evidence="8">The sequence shown here is derived from an EMBL/GenBank/DDBJ whole genome shotgun (WGS) entry which is preliminary data.</text>
</comment>
<dbReference type="GO" id="GO:0005524">
    <property type="term" value="F:ATP binding"/>
    <property type="evidence" value="ECO:0007669"/>
    <property type="project" value="UniProtKB-KW"/>
</dbReference>
<keyword evidence="1" id="KW-0808">Transferase</keyword>
<dbReference type="Pfam" id="PF13374">
    <property type="entry name" value="TPR_10"/>
    <property type="match status" value="1"/>
</dbReference>
<reference evidence="8" key="2">
    <citation type="submission" date="2020-09" db="EMBL/GenBank/DDBJ databases">
        <authorList>
            <person name="Sun Q."/>
            <person name="Zhou Y."/>
        </authorList>
    </citation>
    <scope>NUCLEOTIDE SEQUENCE</scope>
    <source>
        <strain evidence="8">CGMCC 1.12181</strain>
    </source>
</reference>
<keyword evidence="9" id="KW-1185">Reference proteome</keyword>
<dbReference type="InterPro" id="IPR011009">
    <property type="entry name" value="Kinase-like_dom_sf"/>
</dbReference>
<dbReference type="SUPFAM" id="SSF48452">
    <property type="entry name" value="TPR-like"/>
    <property type="match status" value="3"/>
</dbReference>
<evidence type="ECO:0000256" key="4">
    <source>
        <dbReference type="ARBA" id="ARBA00022840"/>
    </source>
</evidence>
<dbReference type="InterPro" id="IPR011990">
    <property type="entry name" value="TPR-like_helical_dom_sf"/>
</dbReference>
<feature type="repeat" description="TPR" evidence="5">
    <location>
        <begin position="452"/>
        <end position="485"/>
    </location>
</feature>
<dbReference type="Proteomes" id="UP000605253">
    <property type="component" value="Unassembled WGS sequence"/>
</dbReference>
<sequence>MVDQDIQHWQQANEIYADLTDLSVSEAIAQLHLLPHVDDQVKSLVLSLISAGQQSSHYFDEAADSYRRAIKHSCFEVGQQVGDYRLTQSLDQGGTADVFAAEKIESEVQKPVAIKLFNHPGYLSHLSDRFQIEQKILAGLSHPNIVKLYHGGHSPDGVPYMVMELVEGARSIDQFVADQKCSTRAIIRLIIQAARAVAYAHSNLVVHRDIKPSNILLDRQGTLKVVDFGIAKLLNQPKDPQKTTLLALTPNYAAPEQIKSESISVRTDIFSLAAVCLQLITGEPPLSQNRLLDACQNDEQHVHKLLKSAVKDTDLRKILYQAMQSDPNRRYRHMDSFADDLQAWIERRPITASRDSYVYRIRKFAQRRTALFVTSVALVLFALSSLVVFSWQYKKISVEVEKSRQFKQFLLNIFAAAKPEEAQSGAIDARILLAQAAENIDYATFDQAADKSELLDAIAQAYFQLGLYDRANDLWQKAIQQAEGDGSALLGLARIAVINGDAESAQQRLQQFQQSVQETQQAGQSADIWLIESAMVALNGETDKALSLARQAYNYFVANDFIQQQLTAALQVADLLYNASESKQAIEFLEQALKTGAQKLPPTHPRILAIKNNLLDLYNDVGASEQALAISEELTTQIESVFGERHPLLIDTYVATSGTYRATGNMDQATEYVEKAYRLSLKQHGTQSALTARVLNSMGVMAYVRGDLNKAIEDISKAVDMYAESLGENHPDTWEVKTNLAALLNMNHEFKRAIKLLKSVVKSQRQALGPDHKSTIYSQTILARLYGDVGDFDQATPLGESVLNSAKEALGEQHPLTVGSYFTLAKIYQKQDRLSDAIDLITGIVDPSKNRLTEDNERIITAYNTLGDLYMAQEDLKNALIYKEKSWQVAKNLLGDDAIRTLSQQLKYVEILQKNQQFDAAEKHLKIVQDRVQDHGMDDPGLQQMIEQLSKAQQ</sequence>
<dbReference type="Gene3D" id="1.10.510.10">
    <property type="entry name" value="Transferase(Phosphotransferase) domain 1"/>
    <property type="match status" value="1"/>
</dbReference>
<dbReference type="PROSITE" id="PS50011">
    <property type="entry name" value="PROTEIN_KINASE_DOM"/>
    <property type="match status" value="1"/>
</dbReference>
<dbReference type="PANTHER" id="PTHR43289">
    <property type="entry name" value="MITOGEN-ACTIVATED PROTEIN KINASE KINASE KINASE 20-RELATED"/>
    <property type="match status" value="1"/>
</dbReference>
<keyword evidence="3" id="KW-0418">Kinase</keyword>
<dbReference type="SMART" id="SM00220">
    <property type="entry name" value="S_TKc"/>
    <property type="match status" value="1"/>
</dbReference>
<organism evidence="8 9">
    <name type="scientific">Marinicella pacifica</name>
    <dbReference type="NCBI Taxonomy" id="1171543"/>
    <lineage>
        <taxon>Bacteria</taxon>
        <taxon>Pseudomonadati</taxon>
        <taxon>Pseudomonadota</taxon>
        <taxon>Gammaproteobacteria</taxon>
        <taxon>Lysobacterales</taxon>
        <taxon>Marinicellaceae</taxon>
        <taxon>Marinicella</taxon>
    </lineage>
</organism>
<feature type="domain" description="Protein kinase" evidence="7">
    <location>
        <begin position="84"/>
        <end position="345"/>
    </location>
</feature>
<keyword evidence="5" id="KW-0802">TPR repeat</keyword>
<evidence type="ECO:0000256" key="5">
    <source>
        <dbReference type="PROSITE-ProRule" id="PRU00339"/>
    </source>
</evidence>
<gene>
    <name evidence="8" type="ORF">GCM10011365_22320</name>
</gene>
<dbReference type="RefSeq" id="WP_188365833.1">
    <property type="nucleotide sequence ID" value="NZ_BAABJF010000009.1"/>
</dbReference>
<dbReference type="InterPro" id="IPR000719">
    <property type="entry name" value="Prot_kinase_dom"/>
</dbReference>
<evidence type="ECO:0000256" key="6">
    <source>
        <dbReference type="SAM" id="Phobius"/>
    </source>
</evidence>
<evidence type="ECO:0000313" key="9">
    <source>
        <dbReference type="Proteomes" id="UP000605253"/>
    </source>
</evidence>
<dbReference type="EMBL" id="BMEO01000012">
    <property type="protein sequence ID" value="GGG00600.1"/>
    <property type="molecule type" value="Genomic_DNA"/>
</dbReference>
<keyword evidence="6" id="KW-0472">Membrane</keyword>
<dbReference type="Gene3D" id="1.25.40.10">
    <property type="entry name" value="Tetratricopeptide repeat domain"/>
    <property type="match status" value="4"/>
</dbReference>
<evidence type="ECO:0000256" key="2">
    <source>
        <dbReference type="ARBA" id="ARBA00022741"/>
    </source>
</evidence>